<dbReference type="InterPro" id="IPR014721">
    <property type="entry name" value="Ribsml_uS5_D2-typ_fold_subgr"/>
</dbReference>
<sequence length="403" mass="42197">MYRPRRGRWVACSLEIQRFERSRVGCSFVNSASKRRLRTVTWGAIPVLVLAAAVSLDHVPGTDISLTVPYAAEGPGPTVDTLGEVEGVQVVDVESTEGKTEVEQPKGQLNMTTVSVRTNMSLAQVIARWASTDDTIVPVEQIIPQDMTQEEVTEANEAQFTQSESAATVAAMDYLGKPVEIVVAKVMDDAAAAGALEAGDILTSVDGQAVSKPEEAQKLIQAKAPGDEVKLGFKRAADESAQPDDKADAAKDAKEQTATVTLGENPNDKKKALLGILMSSQPVTDVEVTYNLQDIGGPSAGMMFSLAVIDKLSPGDLTGGHFVAGTGTIAEDGTVGPIGGIVHKVRAARDAGAELFLAPSSNCAEAMSRDTGDMVIASVDTIADSVAAMDAFAHGGEVKTCQP</sequence>
<feature type="domain" description="PDZ" evidence="2">
    <location>
        <begin position="157"/>
        <end position="237"/>
    </location>
</feature>
<dbReference type="EMBL" id="VHIR01000003">
    <property type="protein sequence ID" value="TQE44243.1"/>
    <property type="molecule type" value="Genomic_DNA"/>
</dbReference>
<dbReference type="Gene3D" id="3.30.230.10">
    <property type="match status" value="1"/>
</dbReference>
<evidence type="ECO:0000256" key="1">
    <source>
        <dbReference type="SAM" id="MobiDB-lite"/>
    </source>
</evidence>
<dbReference type="SUPFAM" id="SSF50156">
    <property type="entry name" value="PDZ domain-like"/>
    <property type="match status" value="1"/>
</dbReference>
<dbReference type="PROSITE" id="PS50106">
    <property type="entry name" value="PDZ"/>
    <property type="match status" value="1"/>
</dbReference>
<proteinExistence type="predicted"/>
<name>A0A540R919_9CORY</name>
<dbReference type="InterPro" id="IPR008269">
    <property type="entry name" value="Lon_proteolytic"/>
</dbReference>
<evidence type="ECO:0000259" key="2">
    <source>
        <dbReference type="PROSITE" id="PS50106"/>
    </source>
</evidence>
<dbReference type="Pfam" id="PF13180">
    <property type="entry name" value="PDZ_2"/>
    <property type="match status" value="1"/>
</dbReference>
<dbReference type="Pfam" id="PF05362">
    <property type="entry name" value="Lon_C"/>
    <property type="match status" value="1"/>
</dbReference>
<dbReference type="AlphaFoldDB" id="A0A540R919"/>
<protein>
    <submittedName>
        <fullName evidence="3">PDZ domain-containing protein</fullName>
    </submittedName>
</protein>
<accession>A0A540R919</accession>
<dbReference type="SUPFAM" id="SSF54211">
    <property type="entry name" value="Ribosomal protein S5 domain 2-like"/>
    <property type="match status" value="1"/>
</dbReference>
<dbReference type="Proteomes" id="UP000318080">
    <property type="component" value="Unassembled WGS sequence"/>
</dbReference>
<feature type="region of interest" description="Disordered" evidence="1">
    <location>
        <begin position="237"/>
        <end position="256"/>
    </location>
</feature>
<dbReference type="GO" id="GO:0006508">
    <property type="term" value="P:proteolysis"/>
    <property type="evidence" value="ECO:0007669"/>
    <property type="project" value="InterPro"/>
</dbReference>
<gene>
    <name evidence="3" type="ORF">EJK80_03710</name>
</gene>
<dbReference type="Gene3D" id="2.30.42.10">
    <property type="match status" value="1"/>
</dbReference>
<dbReference type="InterPro" id="IPR020568">
    <property type="entry name" value="Ribosomal_Su5_D2-typ_SF"/>
</dbReference>
<dbReference type="GO" id="GO:0004176">
    <property type="term" value="F:ATP-dependent peptidase activity"/>
    <property type="evidence" value="ECO:0007669"/>
    <property type="project" value="InterPro"/>
</dbReference>
<keyword evidence="4" id="KW-1185">Reference proteome</keyword>
<evidence type="ECO:0000313" key="4">
    <source>
        <dbReference type="Proteomes" id="UP000318080"/>
    </source>
</evidence>
<organism evidence="3 4">
    <name type="scientific">Corynebacterium phoceense</name>
    <dbReference type="NCBI Taxonomy" id="1686286"/>
    <lineage>
        <taxon>Bacteria</taxon>
        <taxon>Bacillati</taxon>
        <taxon>Actinomycetota</taxon>
        <taxon>Actinomycetes</taxon>
        <taxon>Mycobacteriales</taxon>
        <taxon>Corynebacteriaceae</taxon>
        <taxon>Corynebacterium</taxon>
    </lineage>
</organism>
<feature type="compositionally biased region" description="Basic and acidic residues" evidence="1">
    <location>
        <begin position="237"/>
        <end position="255"/>
    </location>
</feature>
<comment type="caution">
    <text evidence="3">The sequence shown here is derived from an EMBL/GenBank/DDBJ whole genome shotgun (WGS) entry which is preliminary data.</text>
</comment>
<dbReference type="InterPro" id="IPR036034">
    <property type="entry name" value="PDZ_sf"/>
</dbReference>
<dbReference type="InterPro" id="IPR001478">
    <property type="entry name" value="PDZ"/>
</dbReference>
<dbReference type="GO" id="GO:0004252">
    <property type="term" value="F:serine-type endopeptidase activity"/>
    <property type="evidence" value="ECO:0007669"/>
    <property type="project" value="InterPro"/>
</dbReference>
<reference evidence="3 4" key="1">
    <citation type="submission" date="2019-06" db="EMBL/GenBank/DDBJ databases">
        <title>Draft genome of C. phoceense Strain 272.</title>
        <authorList>
            <person name="Pacheco L.G.C."/>
            <person name="Barberis C.M."/>
            <person name="Almuzara M.N."/>
            <person name="Traglia G.M."/>
            <person name="Santos C.S."/>
            <person name="Rocha D.J.P.G."/>
            <person name="Aguiar E.R.G.R."/>
            <person name="Vay C.A."/>
        </authorList>
    </citation>
    <scope>NUCLEOTIDE SEQUENCE [LARGE SCALE GENOMIC DNA]</scope>
    <source>
        <strain evidence="3 4">272</strain>
    </source>
</reference>
<dbReference type="SMART" id="SM00228">
    <property type="entry name" value="PDZ"/>
    <property type="match status" value="1"/>
</dbReference>
<evidence type="ECO:0000313" key="3">
    <source>
        <dbReference type="EMBL" id="TQE44243.1"/>
    </source>
</evidence>